<sequence>MSGERFSPDDEVVPTESRWGSRASSTESWLEEIETTVALESRLQWEMLKETDIPSSVARGGMLVIWNREGGGSFPNTWIASNGGADGRSTKA</sequence>
<proteinExistence type="predicted"/>
<name>A0ACC1MEN7_9APHY</name>
<keyword evidence="2" id="KW-1185">Reference proteome</keyword>
<reference evidence="1" key="1">
    <citation type="submission" date="2022-08" db="EMBL/GenBank/DDBJ databases">
        <title>Genome Sequence of Pycnoporus sanguineus.</title>
        <authorList>
            <person name="Buettner E."/>
        </authorList>
    </citation>
    <scope>NUCLEOTIDE SEQUENCE</scope>
    <source>
        <strain evidence="1">CG-C14</strain>
    </source>
</reference>
<dbReference type="Proteomes" id="UP001144978">
    <property type="component" value="Unassembled WGS sequence"/>
</dbReference>
<evidence type="ECO:0000313" key="1">
    <source>
        <dbReference type="EMBL" id="KAJ2961977.1"/>
    </source>
</evidence>
<protein>
    <submittedName>
        <fullName evidence="1">Uncharacterized protein</fullName>
    </submittedName>
</protein>
<organism evidence="1 2">
    <name type="scientific">Trametes sanguinea</name>
    <dbReference type="NCBI Taxonomy" id="158606"/>
    <lineage>
        <taxon>Eukaryota</taxon>
        <taxon>Fungi</taxon>
        <taxon>Dikarya</taxon>
        <taxon>Basidiomycota</taxon>
        <taxon>Agaricomycotina</taxon>
        <taxon>Agaricomycetes</taxon>
        <taxon>Polyporales</taxon>
        <taxon>Polyporaceae</taxon>
        <taxon>Trametes</taxon>
    </lineage>
</organism>
<evidence type="ECO:0000313" key="2">
    <source>
        <dbReference type="Proteomes" id="UP001144978"/>
    </source>
</evidence>
<comment type="caution">
    <text evidence="1">The sequence shown here is derived from an EMBL/GenBank/DDBJ whole genome shotgun (WGS) entry which is preliminary data.</text>
</comment>
<accession>A0ACC1MEN7</accession>
<gene>
    <name evidence="1" type="ORF">NUW54_g14355</name>
</gene>
<dbReference type="EMBL" id="JANSHE010007346">
    <property type="protein sequence ID" value="KAJ2961977.1"/>
    <property type="molecule type" value="Genomic_DNA"/>
</dbReference>